<feature type="region of interest" description="Disordered" evidence="3">
    <location>
        <begin position="1703"/>
        <end position="1727"/>
    </location>
</feature>
<dbReference type="SUPFAM" id="SSF53098">
    <property type="entry name" value="Ribonuclease H-like"/>
    <property type="match status" value="1"/>
</dbReference>
<dbReference type="SUPFAM" id="SSF53335">
    <property type="entry name" value="S-adenosyl-L-methionine-dependent methyltransferases"/>
    <property type="match status" value="1"/>
</dbReference>
<evidence type="ECO:0000256" key="3">
    <source>
        <dbReference type="SAM" id="MobiDB-lite"/>
    </source>
</evidence>
<feature type="region of interest" description="Disordered" evidence="3">
    <location>
        <begin position="1054"/>
        <end position="1131"/>
    </location>
</feature>
<dbReference type="GO" id="GO:0032259">
    <property type="term" value="P:methylation"/>
    <property type="evidence" value="ECO:0007669"/>
    <property type="project" value="UniProtKB-KW"/>
</dbReference>
<evidence type="ECO:0000256" key="2">
    <source>
        <dbReference type="ARBA" id="ARBA00022679"/>
    </source>
</evidence>
<dbReference type="PROSITE" id="PS50879">
    <property type="entry name" value="RNASE_H_1"/>
    <property type="match status" value="1"/>
</dbReference>
<dbReference type="Gene3D" id="3.30.420.10">
    <property type="entry name" value="Ribonuclease H-like superfamily/Ribonuclease H"/>
    <property type="match status" value="1"/>
</dbReference>
<evidence type="ECO:0000259" key="4">
    <source>
        <dbReference type="PROSITE" id="PS50879"/>
    </source>
</evidence>
<dbReference type="Gene3D" id="3.40.50.150">
    <property type="entry name" value="Vaccinia Virus protein VP39"/>
    <property type="match status" value="1"/>
</dbReference>
<dbReference type="Pfam" id="PF00145">
    <property type="entry name" value="DNA_methylase"/>
    <property type="match status" value="1"/>
</dbReference>
<feature type="region of interest" description="Disordered" evidence="3">
    <location>
        <begin position="1012"/>
        <end position="1038"/>
    </location>
</feature>
<evidence type="ECO:0000256" key="1">
    <source>
        <dbReference type="ARBA" id="ARBA00022603"/>
    </source>
</evidence>
<evidence type="ECO:0000313" key="6">
    <source>
        <dbReference type="EMBL" id="CAL4768998.1"/>
    </source>
</evidence>
<reference evidence="5" key="1">
    <citation type="submission" date="2022-10" db="EMBL/GenBank/DDBJ databases">
        <authorList>
            <person name="Chen Y."/>
            <person name="Dougan E. K."/>
            <person name="Chan C."/>
            <person name="Rhodes N."/>
            <person name="Thang M."/>
        </authorList>
    </citation>
    <scope>NUCLEOTIDE SEQUENCE</scope>
</reference>
<keyword evidence="1" id="KW-0489">Methyltransferase</keyword>
<keyword evidence="2" id="KW-0808">Transferase</keyword>
<dbReference type="EMBL" id="CAMXCT030000654">
    <property type="protein sequence ID" value="CAL4768998.1"/>
    <property type="molecule type" value="Genomic_DNA"/>
</dbReference>
<dbReference type="InterPro" id="IPR029063">
    <property type="entry name" value="SAM-dependent_MTases_sf"/>
</dbReference>
<gene>
    <name evidence="5" type="ORF">C1SCF055_LOCUS9450</name>
</gene>
<dbReference type="Pfam" id="PF00075">
    <property type="entry name" value="RNase_H"/>
    <property type="match status" value="1"/>
</dbReference>
<feature type="compositionally biased region" description="Polar residues" evidence="3">
    <location>
        <begin position="1055"/>
        <end position="1064"/>
    </location>
</feature>
<dbReference type="GO" id="GO:0003676">
    <property type="term" value="F:nucleic acid binding"/>
    <property type="evidence" value="ECO:0007669"/>
    <property type="project" value="InterPro"/>
</dbReference>
<evidence type="ECO:0000313" key="5">
    <source>
        <dbReference type="EMBL" id="CAI3981686.1"/>
    </source>
</evidence>
<reference evidence="6 7" key="2">
    <citation type="submission" date="2024-05" db="EMBL/GenBank/DDBJ databases">
        <authorList>
            <person name="Chen Y."/>
            <person name="Shah S."/>
            <person name="Dougan E. K."/>
            <person name="Thang M."/>
            <person name="Chan C."/>
        </authorList>
    </citation>
    <scope>NUCLEOTIDE SEQUENCE [LARGE SCALE GENOMIC DNA]</scope>
</reference>
<proteinExistence type="predicted"/>
<dbReference type="InterPro" id="IPR001525">
    <property type="entry name" value="C5_MeTfrase"/>
</dbReference>
<evidence type="ECO:0000313" key="7">
    <source>
        <dbReference type="Proteomes" id="UP001152797"/>
    </source>
</evidence>
<dbReference type="InterPro" id="IPR002156">
    <property type="entry name" value="RNaseH_domain"/>
</dbReference>
<dbReference type="OrthoDB" id="445826at2759"/>
<dbReference type="EMBL" id="CAMXCT010000654">
    <property type="protein sequence ID" value="CAI3981686.1"/>
    <property type="molecule type" value="Genomic_DNA"/>
</dbReference>
<keyword evidence="7" id="KW-1185">Reference proteome</keyword>
<feature type="compositionally biased region" description="Low complexity" evidence="3">
    <location>
        <begin position="1089"/>
        <end position="1110"/>
    </location>
</feature>
<feature type="domain" description="RNase H type-1" evidence="4">
    <location>
        <begin position="2111"/>
        <end position="2270"/>
    </location>
</feature>
<accession>A0A9P1C0M2</accession>
<dbReference type="GO" id="GO:0008168">
    <property type="term" value="F:methyltransferase activity"/>
    <property type="evidence" value="ECO:0007669"/>
    <property type="project" value="UniProtKB-KW"/>
</dbReference>
<protein>
    <submittedName>
        <fullName evidence="6">LINE-1 retrotransposable element ORF2 protein</fullName>
    </submittedName>
</protein>
<dbReference type="InterPro" id="IPR012337">
    <property type="entry name" value="RNaseH-like_sf"/>
</dbReference>
<organism evidence="5">
    <name type="scientific">Cladocopium goreaui</name>
    <dbReference type="NCBI Taxonomy" id="2562237"/>
    <lineage>
        <taxon>Eukaryota</taxon>
        <taxon>Sar</taxon>
        <taxon>Alveolata</taxon>
        <taxon>Dinophyceae</taxon>
        <taxon>Suessiales</taxon>
        <taxon>Symbiodiniaceae</taxon>
        <taxon>Cladocopium</taxon>
    </lineage>
</organism>
<dbReference type="InterPro" id="IPR036397">
    <property type="entry name" value="RNaseH_sf"/>
</dbReference>
<comment type="caution">
    <text evidence="5">The sequence shown here is derived from an EMBL/GenBank/DDBJ whole genome shotgun (WGS) entry which is preliminary data.</text>
</comment>
<dbReference type="EMBL" id="CAMXCT020000654">
    <property type="protein sequence ID" value="CAL1135061.1"/>
    <property type="molecule type" value="Genomic_DNA"/>
</dbReference>
<sequence length="2537" mass="279138">MALVMDPSEVNSGGFISLVLEVVSLDPGHERHLLVDKAHDKLVQFSGLVEGGHRIITVIDAVLIRQFPVVCLECSDKTKVLHHGIPTWSDYFKMIDACSGLGGISHGALAVGIVPTVAMDVNACMSELHKVHVCSDHVTGDIGDPQVVAEVWSRSQSAALMCAGFSCQPFSQLGDRRGGLDPRAQTLPKLLRAAHLMQIKVLVLECVVPARSDPFVKQQLDSFASLMGFTTETVNLDLQTVWPCRRHRTWWLMFDSSLGKMGLSEWPVLDSLPKVQEKGLFGLLVSSASEAISDQPVRHVHPSEALALNGMDCTIDLGLNVRLSLSGVGQIASPLQAALRFWKDIRSLSLGQVVHAPQWPEVSDFRMSVACALDVLIRRTQGSVSAVPSEEPETPWFDTPVLGVCSDLTLQIGSNEVQLIDRFGDFLRFQFQPGTTIADVLGAHAKLTGDLTVQLANDALGRVLSLDHAILPGQCIQIFLSGCEQGSFFPFEVFSGENAHVSGLFPVRDEAHVEEPGDFPMEEDCAPCAKPDSSSVDACPISPTIPWEAKVDECDMVGSFVGVSSTLPYTPTGGLVSALLPLSEKQFLRLAVPIIDDGHKFTALRQQFIRAVDRLALLEVQGNIWSDDEIAYHLAMLTSTAPVGGPYCNVVILDPLLATAWESSHGDPGLSTSAGCGDIGHASSGISGRVFEVFSPQSDPSLVEDESLSESSASADVCGVSSLAHADPSFGVSRSRSRSPPAQCLPTVDSHPAAVPAPDADGLCWESGPLPIMPDEPVRLPRYIKYPALVNQEVVHVLFVLNHAVDNNPRSACGLFDLGAYSRELWVRIEWDVAELLALSSQQMLAFPCPSIENPTRLWSMRNLVMHLRDRLTLLRHQQGVVADDEIRFHLHAIASECEGGVDFSPMRVMVLDPIVSHAWLDADSFDCTEWAATHPEVLRDSLQIIGVFRVDQHWSVCGAVAINFLRSQLTGCPRLCSTASAWEEHHFLRRKFMQHIGRKAEIPRPWLWGSGDVDSEGSEDGVPHHDSLQGGSAGSSEFGQVLQGTVGRVFDVFSPQSDPSLQEGSCPDERDAVVSDNEGPAITVNVHEGGLLRSRSRSPLRPLPEGSRSALGTVPAPDVESPDRESGPLPIMPVGLGLLQGGPEHPDVINHFVAPLQFGGDPDVANHPRSVRGLFDVGAYSSEGWASIDWDVVDLLAMSSQQMLAFQCPPIENPTKLWSMRNQFMQSRDRLTLLRHQQGVVADDEIRFHLHAIAAECESGVEFPPKRIVILDPVIAHAWLDMDSFDCTDWAATHPEILQDGLQIVGAVCFDQHWIPILLTPWGENIRIASFDSTSDLAQCLAACLTRVAHALGFTEIHFDHIHRTFAVKSVCGAVALNFLRSQVTGVPRLGTTFSAWEEHHVLRRRFMQHIGQKAEVPRPWLWGAGSRDECDGPPGEVPAEALHDSAAHVSFPVGFSGVCVDASHLCAMHGQQLSALECPPVSDIHQMSNLRLQLIESRSRQRILQAQFGLWADDEIRFHMHAIAAVCQTLQHGQMISQVSVLDPLITSSWLVPSSLPSDQWASMYRNVHRDQKILISAVRIDGHWIPLVLFPAGNVLSVQSSDFTDGLPAALINCLVSFALAIGFESLRFDHEVRPFSCRSACGAAAVKYVAYRLGLSGRVLTYAAVWQAHSELRSQFVRALSDEHLTSRPWIWASGDDEASETSWRSEDPVEDASGLPDSSTGGVPSTAPFVLPDDGAACLASHVRSHGHQIVAVVLEGTHWIPLWVVPAGLVLVFHTFDDILDYDIFDGKLRWMGLHLGFSDVVIHRGFTGGFVQWWSRCPHRVHGAPLQIPWVPPSGVIATRIFETLALQVRSLESQLISTSRQYARLRRARNPRLIFQDLRPMQSSGVDYLIRPIQSSIVSVDESDHSIVLEPPHEWSHDRPIVCQGLPLSLIHVEPDCIWLDDSSALKPGDVISQLRWRMEWAWLKVVAACVAHRPGFSGLWQIDPARTRAWLSKLNCSDRAAYRKILNGAHVTQDGKHYCQEADSDVCQFCDCSDSRFHRFWGCGVCEECRQGIDSDLMAAIPDLPESVTCYGWALRPSTFHSWYSYFLQLVPPVIPAIPWPFQSQFHIFTDGSCCHPQYPDLRFASYALILVDSSATEHACILESGPLPGLRQTSLRAELFAVHRAIKFAAYHGVSLMIWSDCLNVVRRLRRICLGAPVKINSSNADLWSLIAEDIHGGGCHVQVAKVAAHQSLAAAASPLEEWCFKHNRFADRAAASANQRRPKEFWNLLAVHSRACQTCDRWNASIQNVLLQVSRNVLHEGRQMPQDVPMPEPPPAPSWTPLPTDPVMPQGAVRWYGEAVVAKMTMWFWKAVSDDPGPVQWISNAQLYIDYGLQTGDSGPVHIDGWKDSQDVPLHALRPIGFKERVRWFGKVLREILRHGGLPFSAQYCRPSSLMLCMHSSCIAVPWNPQRLEHVDRWMAKFSSGTGPLATAKRFYGFVVLQSKGCLRLTKAARVPNAYLVDHGIVNTGEHGAIGGAVEIFPEILP</sequence>
<dbReference type="Proteomes" id="UP001152797">
    <property type="component" value="Unassembled WGS sequence"/>
</dbReference>
<name>A0A9P1C0M2_9DINO</name>
<dbReference type="GO" id="GO:0004523">
    <property type="term" value="F:RNA-DNA hybrid ribonuclease activity"/>
    <property type="evidence" value="ECO:0007669"/>
    <property type="project" value="InterPro"/>
</dbReference>